<evidence type="ECO:0000256" key="6">
    <source>
        <dbReference type="ARBA" id="ARBA00022989"/>
    </source>
</evidence>
<keyword evidence="4" id="KW-1003">Cell membrane</keyword>
<evidence type="ECO:0000256" key="2">
    <source>
        <dbReference type="ARBA" id="ARBA00007935"/>
    </source>
</evidence>
<protein>
    <submittedName>
        <fullName evidence="9">Iron chelate uptake ABC transporter family permease subunit</fullName>
    </submittedName>
</protein>
<dbReference type="Gene3D" id="1.10.3470.10">
    <property type="entry name" value="ABC transporter involved in vitamin B12 uptake, BtuC"/>
    <property type="match status" value="1"/>
</dbReference>
<comment type="similarity">
    <text evidence="2">Belongs to the binding-protein-dependent transport system permease family. FecCD subfamily.</text>
</comment>
<evidence type="ECO:0000256" key="4">
    <source>
        <dbReference type="ARBA" id="ARBA00022475"/>
    </source>
</evidence>
<dbReference type="GO" id="GO:0033214">
    <property type="term" value="P:siderophore-iron import into cell"/>
    <property type="evidence" value="ECO:0007669"/>
    <property type="project" value="TreeGrafter"/>
</dbReference>
<feature type="transmembrane region" description="Helical" evidence="8">
    <location>
        <begin position="147"/>
        <end position="168"/>
    </location>
</feature>
<dbReference type="InterPro" id="IPR000522">
    <property type="entry name" value="ABC_transptr_permease_BtuC"/>
</dbReference>
<feature type="transmembrane region" description="Helical" evidence="8">
    <location>
        <begin position="192"/>
        <end position="211"/>
    </location>
</feature>
<evidence type="ECO:0000313" key="10">
    <source>
        <dbReference type="Proteomes" id="UP000586722"/>
    </source>
</evidence>
<keyword evidence="7 8" id="KW-0472">Membrane</keyword>
<evidence type="ECO:0000256" key="3">
    <source>
        <dbReference type="ARBA" id="ARBA00022448"/>
    </source>
</evidence>
<name>A0A7X5EZF6_9HYPH</name>
<dbReference type="GO" id="GO:0022857">
    <property type="term" value="F:transmembrane transporter activity"/>
    <property type="evidence" value="ECO:0007669"/>
    <property type="project" value="InterPro"/>
</dbReference>
<dbReference type="EMBL" id="JAABLQ010000001">
    <property type="protein sequence ID" value="NBN76744.1"/>
    <property type="molecule type" value="Genomic_DNA"/>
</dbReference>
<feature type="transmembrane region" description="Helical" evidence="8">
    <location>
        <begin position="311"/>
        <end position="328"/>
    </location>
</feature>
<keyword evidence="10" id="KW-1185">Reference proteome</keyword>
<dbReference type="Pfam" id="PF01032">
    <property type="entry name" value="FecCD"/>
    <property type="match status" value="1"/>
</dbReference>
<reference evidence="10" key="1">
    <citation type="submission" date="2020-01" db="EMBL/GenBank/DDBJ databases">
        <authorList>
            <person name="Fang Y."/>
            <person name="Sun R."/>
            <person name="Nie L."/>
            <person name="He J."/>
            <person name="Hao L."/>
            <person name="Wang L."/>
            <person name="Su S."/>
            <person name="Lv E."/>
            <person name="Zhang Z."/>
            <person name="Xie R."/>
            <person name="Liu H."/>
        </authorList>
    </citation>
    <scope>NUCLEOTIDE SEQUENCE [LARGE SCALE GENOMIC DNA]</scope>
    <source>
        <strain evidence="10">XCT-53</strain>
    </source>
</reference>
<evidence type="ECO:0000256" key="7">
    <source>
        <dbReference type="ARBA" id="ARBA00023136"/>
    </source>
</evidence>
<dbReference type="PANTHER" id="PTHR30472">
    <property type="entry name" value="FERRIC ENTEROBACTIN TRANSPORT SYSTEM PERMEASE PROTEIN"/>
    <property type="match status" value="1"/>
</dbReference>
<dbReference type="CDD" id="cd06550">
    <property type="entry name" value="TM_ABC_iron-siderophores_like"/>
    <property type="match status" value="1"/>
</dbReference>
<dbReference type="GO" id="GO:0005886">
    <property type="term" value="C:plasma membrane"/>
    <property type="evidence" value="ECO:0007669"/>
    <property type="project" value="UniProtKB-SubCell"/>
</dbReference>
<feature type="transmembrane region" description="Helical" evidence="8">
    <location>
        <begin position="64"/>
        <end position="81"/>
    </location>
</feature>
<evidence type="ECO:0000256" key="8">
    <source>
        <dbReference type="SAM" id="Phobius"/>
    </source>
</evidence>
<evidence type="ECO:0000256" key="5">
    <source>
        <dbReference type="ARBA" id="ARBA00022692"/>
    </source>
</evidence>
<dbReference type="Proteomes" id="UP000586722">
    <property type="component" value="Unassembled WGS sequence"/>
</dbReference>
<feature type="transmembrane region" description="Helical" evidence="8">
    <location>
        <begin position="241"/>
        <end position="270"/>
    </location>
</feature>
<feature type="transmembrane region" description="Helical" evidence="8">
    <location>
        <begin position="93"/>
        <end position="113"/>
    </location>
</feature>
<feature type="transmembrane region" description="Helical" evidence="8">
    <location>
        <begin position="282"/>
        <end position="304"/>
    </location>
</feature>
<dbReference type="InterPro" id="IPR037294">
    <property type="entry name" value="ABC_BtuC-like"/>
</dbReference>
<comment type="caution">
    <text evidence="9">The sequence shown here is derived from an EMBL/GenBank/DDBJ whole genome shotgun (WGS) entry which is preliminary data.</text>
</comment>
<gene>
    <name evidence="9" type="ORF">GWI72_00515</name>
</gene>
<organism evidence="9 10">
    <name type="scientific">Pannonibacter tanglangensis</name>
    <dbReference type="NCBI Taxonomy" id="2750084"/>
    <lineage>
        <taxon>Bacteria</taxon>
        <taxon>Pseudomonadati</taxon>
        <taxon>Pseudomonadota</taxon>
        <taxon>Alphaproteobacteria</taxon>
        <taxon>Hyphomicrobiales</taxon>
        <taxon>Stappiaceae</taxon>
        <taxon>Pannonibacter</taxon>
    </lineage>
</organism>
<keyword evidence="3" id="KW-0813">Transport</keyword>
<keyword evidence="5 8" id="KW-0812">Transmembrane</keyword>
<accession>A0A7X5EZF6</accession>
<evidence type="ECO:0000313" key="9">
    <source>
        <dbReference type="EMBL" id="NBN76744.1"/>
    </source>
</evidence>
<dbReference type="RefSeq" id="WP_161707455.1">
    <property type="nucleotide sequence ID" value="NZ_JAABLQ010000001.1"/>
</dbReference>
<dbReference type="SUPFAM" id="SSF81345">
    <property type="entry name" value="ABC transporter involved in vitamin B12 uptake, BtuC"/>
    <property type="match status" value="1"/>
</dbReference>
<sequence length="335" mass="34195">MTNHFSRHPVQLAWLLALLCFGLFGLSLALGEVWLNPLGLLMPAGSDTQTVDAVILREIRLPRAVLAAAIGAVLGLAGAVLQGLLRNPLAEPGLIGVSATASLGAVIAIYSGASALFGLALPLSALTGALAAVVLLQVLAGRSGDRLVLILAGVAISSLAGALTSLVLNLSDNPFAAMEIVFWLMGSLTDRSLVHVGLALPFIVVGVALLLSCQRGLEALSLGDDVAASLGISLGGLRRRAILGTAIGVGAATAVSGAIGFVGLIVPHLLRPLVDHRPGGLLWASALGGAAFLLAADCVARVILPDRDLKLGVITATLGAPFFLWLLVRLRKDTE</sequence>
<feature type="transmembrane region" description="Helical" evidence="8">
    <location>
        <begin position="119"/>
        <end position="140"/>
    </location>
</feature>
<dbReference type="PANTHER" id="PTHR30472:SF25">
    <property type="entry name" value="ABC TRANSPORTER PERMEASE PROTEIN MJ0876-RELATED"/>
    <property type="match status" value="1"/>
</dbReference>
<dbReference type="AlphaFoldDB" id="A0A7X5EZF6"/>
<evidence type="ECO:0000256" key="1">
    <source>
        <dbReference type="ARBA" id="ARBA00004651"/>
    </source>
</evidence>
<proteinExistence type="inferred from homology"/>
<keyword evidence="6 8" id="KW-1133">Transmembrane helix</keyword>
<comment type="subcellular location">
    <subcellularLocation>
        <location evidence="1">Cell membrane</location>
        <topology evidence="1">Multi-pass membrane protein</topology>
    </subcellularLocation>
</comment>